<dbReference type="EMBL" id="JALBGC010000001">
    <property type="protein sequence ID" value="MCI1186548.1"/>
    <property type="molecule type" value="Genomic_DNA"/>
</dbReference>
<evidence type="ECO:0000313" key="3">
    <source>
        <dbReference type="Proteomes" id="UP001139193"/>
    </source>
</evidence>
<comment type="caution">
    <text evidence="2">The sequence shown here is derived from an EMBL/GenBank/DDBJ whole genome shotgun (WGS) entry which is preliminary data.</text>
</comment>
<sequence>MNSADLHLLLAAPPVSRAAFFTKLLVEPVLPGETQPDEPATDSAPVPAAPPAAPAEPSAAGFPA</sequence>
<name>A0A9X2AFJ1_9BACT</name>
<evidence type="ECO:0000256" key="1">
    <source>
        <dbReference type="SAM" id="MobiDB-lite"/>
    </source>
</evidence>
<feature type="region of interest" description="Disordered" evidence="1">
    <location>
        <begin position="31"/>
        <end position="64"/>
    </location>
</feature>
<gene>
    <name evidence="2" type="ORF">MON38_03900</name>
</gene>
<reference evidence="2" key="1">
    <citation type="submission" date="2022-03" db="EMBL/GenBank/DDBJ databases">
        <title>Bacterial whole genome sequence for Hymenobacter sp. DH14.</title>
        <authorList>
            <person name="Le V."/>
        </authorList>
    </citation>
    <scope>NUCLEOTIDE SEQUENCE</scope>
    <source>
        <strain evidence="2">DH14</strain>
    </source>
</reference>
<accession>A0A9X2AFJ1</accession>
<dbReference type="Proteomes" id="UP001139193">
    <property type="component" value="Unassembled WGS sequence"/>
</dbReference>
<protein>
    <submittedName>
        <fullName evidence="2">Uncharacterized protein</fullName>
    </submittedName>
</protein>
<proteinExistence type="predicted"/>
<dbReference type="RefSeq" id="WP_241934818.1">
    <property type="nucleotide sequence ID" value="NZ_JALBGC010000001.1"/>
</dbReference>
<keyword evidence="3" id="KW-1185">Reference proteome</keyword>
<organism evidence="2 3">
    <name type="scientific">Hymenobacter cyanobacteriorum</name>
    <dbReference type="NCBI Taxonomy" id="2926463"/>
    <lineage>
        <taxon>Bacteria</taxon>
        <taxon>Pseudomonadati</taxon>
        <taxon>Bacteroidota</taxon>
        <taxon>Cytophagia</taxon>
        <taxon>Cytophagales</taxon>
        <taxon>Hymenobacteraceae</taxon>
        <taxon>Hymenobacter</taxon>
    </lineage>
</organism>
<dbReference type="AlphaFoldDB" id="A0A9X2AFJ1"/>
<feature type="compositionally biased region" description="Low complexity" evidence="1">
    <location>
        <begin position="55"/>
        <end position="64"/>
    </location>
</feature>
<evidence type="ECO:0000313" key="2">
    <source>
        <dbReference type="EMBL" id="MCI1186548.1"/>
    </source>
</evidence>